<name>A0A7I8DKD1_9BACL</name>
<dbReference type="RefSeq" id="WP_200758981.1">
    <property type="nucleotide sequence ID" value="NZ_AP023366.1"/>
</dbReference>
<dbReference type="PANTHER" id="PTHR33677">
    <property type="entry name" value="TRANSCRIPTIONAL REPRESSOR FRMR-RELATED"/>
    <property type="match status" value="1"/>
</dbReference>
<evidence type="ECO:0008006" key="3">
    <source>
        <dbReference type="Google" id="ProtNLM"/>
    </source>
</evidence>
<keyword evidence="2" id="KW-1185">Reference proteome</keyword>
<sequence>MYNYHSDKDQLLRNLRKIEGQVRGVQKMIEEDRYCVDILTQLAAIKAATNKIGLTLLEHHTRGCVTKAIQNNDDGGEHHIQELMDVVRAFTK</sequence>
<evidence type="ECO:0000313" key="2">
    <source>
        <dbReference type="Proteomes" id="UP000593802"/>
    </source>
</evidence>
<dbReference type="GO" id="GO:0045892">
    <property type="term" value="P:negative regulation of DNA-templated transcription"/>
    <property type="evidence" value="ECO:0007669"/>
    <property type="project" value="UniProtKB-ARBA"/>
</dbReference>
<dbReference type="GO" id="GO:0046872">
    <property type="term" value="F:metal ion binding"/>
    <property type="evidence" value="ECO:0007669"/>
    <property type="project" value="InterPro"/>
</dbReference>
<dbReference type="PANTHER" id="PTHR33677:SF3">
    <property type="entry name" value="COPPER-SENSING TRANSCRIPTIONAL REPRESSOR RICR"/>
    <property type="match status" value="1"/>
</dbReference>
<dbReference type="CDD" id="cd10148">
    <property type="entry name" value="CsoR-like_DUF156"/>
    <property type="match status" value="1"/>
</dbReference>
<reference evidence="1 2" key="1">
    <citation type="submission" date="2020-08" db="EMBL/GenBank/DDBJ databases">
        <title>Complete Genome Sequence of Effusibacillus dendaii Strain skT53, Isolated from Farmland soil.</title>
        <authorList>
            <person name="Konishi T."/>
            <person name="Kawasaki H."/>
        </authorList>
    </citation>
    <scope>NUCLEOTIDE SEQUENCE [LARGE SCALE GENOMIC DNA]</scope>
    <source>
        <strain evidence="2">skT53</strain>
    </source>
</reference>
<gene>
    <name evidence="1" type="ORF">skT53_33460</name>
</gene>
<protein>
    <recommendedName>
        <fullName evidence="3">Transcriptional regulator</fullName>
    </recommendedName>
</protein>
<dbReference type="EMBL" id="AP023366">
    <property type="protein sequence ID" value="BCJ88361.1"/>
    <property type="molecule type" value="Genomic_DNA"/>
</dbReference>
<dbReference type="InterPro" id="IPR038390">
    <property type="entry name" value="Metal_Tscrpt_repr_sf"/>
</dbReference>
<dbReference type="KEGG" id="eff:skT53_33460"/>
<accession>A0A7I8DKD1</accession>
<dbReference type="InterPro" id="IPR003735">
    <property type="entry name" value="Metal_Tscrpt_repr"/>
</dbReference>
<dbReference type="Proteomes" id="UP000593802">
    <property type="component" value="Chromosome"/>
</dbReference>
<dbReference type="AlphaFoldDB" id="A0A7I8DKD1"/>
<evidence type="ECO:0000313" key="1">
    <source>
        <dbReference type="EMBL" id="BCJ88361.1"/>
    </source>
</evidence>
<dbReference type="Gene3D" id="1.20.58.1000">
    <property type="entry name" value="Metal-sensitive repressor, helix protomer"/>
    <property type="match status" value="1"/>
</dbReference>
<organism evidence="1 2">
    <name type="scientific">Effusibacillus dendaii</name>
    <dbReference type="NCBI Taxonomy" id="2743772"/>
    <lineage>
        <taxon>Bacteria</taxon>
        <taxon>Bacillati</taxon>
        <taxon>Bacillota</taxon>
        <taxon>Bacilli</taxon>
        <taxon>Bacillales</taxon>
        <taxon>Alicyclobacillaceae</taxon>
        <taxon>Effusibacillus</taxon>
    </lineage>
</organism>
<dbReference type="Pfam" id="PF02583">
    <property type="entry name" value="Trns_repr_metal"/>
    <property type="match status" value="1"/>
</dbReference>
<proteinExistence type="predicted"/>
<dbReference type="GO" id="GO:0003677">
    <property type="term" value="F:DNA binding"/>
    <property type="evidence" value="ECO:0007669"/>
    <property type="project" value="InterPro"/>
</dbReference>